<dbReference type="Pfam" id="PF21805">
    <property type="entry name" value="Imm5_like"/>
    <property type="match status" value="1"/>
</dbReference>
<sequence length="143" mass="15975">MKKQIKKLKKLDPCVEAIEWLKDQDNRQQAWNDCGRGDWMLWLLGKQSGPPEGKKRKLLVLACCECAKLSLKYVKKGEKKPLIAIETAEKWVNGEATINEVRTAYAYAYASAASAAYASAAYAGVLKECADIVIKHYPEAPKL</sequence>
<evidence type="ECO:0000259" key="1">
    <source>
        <dbReference type="Pfam" id="PF21805"/>
    </source>
</evidence>
<name>A0A0F8ZSX4_9ZZZZ</name>
<accession>A0A0F8ZSX4</accession>
<protein>
    <recommendedName>
        <fullName evidence="1">Imm-5-like domain-containing protein</fullName>
    </recommendedName>
</protein>
<gene>
    <name evidence="2" type="ORF">LCGC14_2658060</name>
</gene>
<evidence type="ECO:0000313" key="2">
    <source>
        <dbReference type="EMBL" id="KKK96908.1"/>
    </source>
</evidence>
<dbReference type="InterPro" id="IPR048667">
    <property type="entry name" value="Imm5-like"/>
</dbReference>
<dbReference type="EMBL" id="LAZR01046279">
    <property type="protein sequence ID" value="KKK96908.1"/>
    <property type="molecule type" value="Genomic_DNA"/>
</dbReference>
<dbReference type="AlphaFoldDB" id="A0A0F8ZSX4"/>
<comment type="caution">
    <text evidence="2">The sequence shown here is derived from an EMBL/GenBank/DDBJ whole genome shotgun (WGS) entry which is preliminary data.</text>
</comment>
<proteinExistence type="predicted"/>
<reference evidence="2" key="1">
    <citation type="journal article" date="2015" name="Nature">
        <title>Complex archaea that bridge the gap between prokaryotes and eukaryotes.</title>
        <authorList>
            <person name="Spang A."/>
            <person name="Saw J.H."/>
            <person name="Jorgensen S.L."/>
            <person name="Zaremba-Niedzwiedzka K."/>
            <person name="Martijn J."/>
            <person name="Lind A.E."/>
            <person name="van Eijk R."/>
            <person name="Schleper C."/>
            <person name="Guy L."/>
            <person name="Ettema T.J."/>
        </authorList>
    </citation>
    <scope>NUCLEOTIDE SEQUENCE</scope>
</reference>
<organism evidence="2">
    <name type="scientific">marine sediment metagenome</name>
    <dbReference type="NCBI Taxonomy" id="412755"/>
    <lineage>
        <taxon>unclassified sequences</taxon>
        <taxon>metagenomes</taxon>
        <taxon>ecological metagenomes</taxon>
    </lineage>
</organism>
<feature type="domain" description="Imm-5-like" evidence="1">
    <location>
        <begin position="54"/>
        <end position="119"/>
    </location>
</feature>